<feature type="domain" description="HTH lysR-type" evidence="5">
    <location>
        <begin position="13"/>
        <end position="64"/>
    </location>
</feature>
<evidence type="ECO:0000256" key="3">
    <source>
        <dbReference type="ARBA" id="ARBA00023125"/>
    </source>
</evidence>
<dbReference type="GO" id="GO:0003677">
    <property type="term" value="F:DNA binding"/>
    <property type="evidence" value="ECO:0007669"/>
    <property type="project" value="UniProtKB-KW"/>
</dbReference>
<dbReference type="GO" id="GO:0003700">
    <property type="term" value="F:DNA-binding transcription factor activity"/>
    <property type="evidence" value="ECO:0007669"/>
    <property type="project" value="InterPro"/>
</dbReference>
<dbReference type="InterPro" id="IPR036390">
    <property type="entry name" value="WH_DNA-bd_sf"/>
</dbReference>
<protein>
    <submittedName>
        <fullName evidence="6">DNA-binding transcriptional regulator, LysR family</fullName>
    </submittedName>
</protein>
<evidence type="ECO:0000256" key="1">
    <source>
        <dbReference type="ARBA" id="ARBA00009437"/>
    </source>
</evidence>
<keyword evidence="2" id="KW-0805">Transcription regulation</keyword>
<dbReference type="InterPro" id="IPR000847">
    <property type="entry name" value="LysR_HTH_N"/>
</dbReference>
<dbReference type="InterPro" id="IPR036388">
    <property type="entry name" value="WH-like_DNA-bd_sf"/>
</dbReference>
<dbReference type="Gene3D" id="3.40.190.10">
    <property type="entry name" value="Periplasmic binding protein-like II"/>
    <property type="match status" value="2"/>
</dbReference>
<dbReference type="Proteomes" id="UP000182841">
    <property type="component" value="Unassembled WGS sequence"/>
</dbReference>
<dbReference type="Gene3D" id="1.10.10.10">
    <property type="entry name" value="Winged helix-like DNA-binding domain superfamily/Winged helix DNA-binding domain"/>
    <property type="match status" value="1"/>
</dbReference>
<dbReference type="EMBL" id="FOGO01000002">
    <property type="protein sequence ID" value="SER51369.1"/>
    <property type="molecule type" value="Genomic_DNA"/>
</dbReference>
<keyword evidence="7" id="KW-1185">Reference proteome</keyword>
<comment type="similarity">
    <text evidence="1">Belongs to the LysR transcriptional regulatory family.</text>
</comment>
<sequence length="311" mass="33322">MMGGHVLERIEAEVLLTLAQELHFGRTAERLRLTTSQVSRTVKSVERRLGTALFTRTSRVVTLTAIGARLVADLEPHVRGMDAAVRGAMEAGRQVRGTLRVAFVGAAAGQLLLKAAALFGTRHPDCEVRIHEAQVHDACERVFDGSVDVLITALPVRGVRVGPVLLSEPQVLALPHGHRLAGRTQVTREVFGDYPVIRLPDTLPEESRLYRVPAATPAGRPVRQGPQGGTFSEILALVASRQGVFPVGEHAARFYPRPGVTYVPLGDAPPVRWAPVWLETNETGSVRAFVTCAAETARDEPGGAGGPEAGA</sequence>
<evidence type="ECO:0000259" key="5">
    <source>
        <dbReference type="PROSITE" id="PS50931"/>
    </source>
</evidence>
<reference evidence="7" key="1">
    <citation type="submission" date="2016-10" db="EMBL/GenBank/DDBJ databases">
        <authorList>
            <person name="Varghese N."/>
            <person name="Submissions S."/>
        </authorList>
    </citation>
    <scope>NUCLEOTIDE SEQUENCE [LARGE SCALE GENOMIC DNA]</scope>
    <source>
        <strain evidence="7">CGMCC 4.6825</strain>
    </source>
</reference>
<dbReference type="SUPFAM" id="SSF53850">
    <property type="entry name" value="Periplasmic binding protein-like II"/>
    <property type="match status" value="1"/>
</dbReference>
<keyword evidence="3 6" id="KW-0238">DNA-binding</keyword>
<dbReference type="PANTHER" id="PTHR30346">
    <property type="entry name" value="TRANSCRIPTIONAL DUAL REGULATOR HCAR-RELATED"/>
    <property type="match status" value="1"/>
</dbReference>
<dbReference type="SUPFAM" id="SSF46785">
    <property type="entry name" value="Winged helix' DNA-binding domain"/>
    <property type="match status" value="1"/>
</dbReference>
<dbReference type="Pfam" id="PF00126">
    <property type="entry name" value="HTH_1"/>
    <property type="match status" value="1"/>
</dbReference>
<dbReference type="InterPro" id="IPR005119">
    <property type="entry name" value="LysR_subst-bd"/>
</dbReference>
<evidence type="ECO:0000313" key="7">
    <source>
        <dbReference type="Proteomes" id="UP000182841"/>
    </source>
</evidence>
<dbReference type="CDD" id="cd08414">
    <property type="entry name" value="PBP2_LTTR_aromatics_like"/>
    <property type="match status" value="1"/>
</dbReference>
<dbReference type="PANTHER" id="PTHR30346:SF0">
    <property type="entry name" value="HCA OPERON TRANSCRIPTIONAL ACTIVATOR HCAR"/>
    <property type="match status" value="1"/>
</dbReference>
<name>A0A1H9PUA9_9ACTN</name>
<organism evidence="6 7">
    <name type="scientific">Streptomyces qinglanensis</name>
    <dbReference type="NCBI Taxonomy" id="943816"/>
    <lineage>
        <taxon>Bacteria</taxon>
        <taxon>Bacillati</taxon>
        <taxon>Actinomycetota</taxon>
        <taxon>Actinomycetes</taxon>
        <taxon>Kitasatosporales</taxon>
        <taxon>Streptomycetaceae</taxon>
        <taxon>Streptomyces</taxon>
    </lineage>
</organism>
<gene>
    <name evidence="6" type="ORF">SAMN05421870_102232</name>
</gene>
<evidence type="ECO:0000313" key="6">
    <source>
        <dbReference type="EMBL" id="SER51369.1"/>
    </source>
</evidence>
<accession>A0A1H9PUA9</accession>
<dbReference type="PROSITE" id="PS50931">
    <property type="entry name" value="HTH_LYSR"/>
    <property type="match status" value="1"/>
</dbReference>
<dbReference type="GO" id="GO:0032993">
    <property type="term" value="C:protein-DNA complex"/>
    <property type="evidence" value="ECO:0007669"/>
    <property type="project" value="TreeGrafter"/>
</dbReference>
<evidence type="ECO:0000256" key="2">
    <source>
        <dbReference type="ARBA" id="ARBA00023015"/>
    </source>
</evidence>
<evidence type="ECO:0000256" key="4">
    <source>
        <dbReference type="ARBA" id="ARBA00023163"/>
    </source>
</evidence>
<dbReference type="AlphaFoldDB" id="A0A1H9PUA9"/>
<proteinExistence type="inferred from homology"/>
<dbReference type="Pfam" id="PF03466">
    <property type="entry name" value="LysR_substrate"/>
    <property type="match status" value="1"/>
</dbReference>
<keyword evidence="4" id="KW-0804">Transcription</keyword>